<dbReference type="Pfam" id="PF00135">
    <property type="entry name" value="COesterase"/>
    <property type="match status" value="1"/>
</dbReference>
<dbReference type="STRING" id="2018661.A0A2A2KHA7"/>
<dbReference type="SUPFAM" id="SSF54518">
    <property type="entry name" value="Tubby C-terminal domain-like"/>
    <property type="match status" value="1"/>
</dbReference>
<sequence length="717" mass="81393">MNDMSSGAMPISVQPGAYIVPPPNSMPGVPVGLEYLSALNKIVIQQKIEIWELLTDYETKNKYMLKNANGEQAYYAYEESGCCSRNCCANQRGFKIHIIDNFKREVLTVDRPFKCCGDACCGLCAGSDSCAQECDIYTPQGPLAHIRQLPHGCSPKYELRATNDEFSMIISGPCCCEFMGCHDHEFQVSMPDGSHVGEITKKWRGCCTEAYTDADTFAVTFPYDLSVKAKAALVGATFLIKPRSIGRWNGVKEATKFGPSCYPHGREVIQLYKTYPQFDFTYSEDCLTLNIIRPAHSNGEDLPVLVWIHGGAYELGSASLYGYKDFANIYVSQDIIVVTIQYRLGFLGFLTTGDKDAPGNMGLFDQAEAMKWLYDNIGSFGGDKTRIRVWGLSAGEYINGSFEMSGAAWNDWAIGYDNSLVHNTKNLGVALGCVRDIRNCLKKKSIDEIYDAMTQKVGIRGSDIFNLRFGPRIDGDFFPDHPIIHGLGKVIQEAFVNKEDWPNFNKQKFREAIDRQIIVKSEFRDTAEYALNEIVEFYSKGAKNDDDYLHFLNQYTSLWSDINFSVGAANAIMSKANNNWPVYAYSFEHYNEKNFEALPEKLRGSTHTNEYPYMFNMFILGRYDIEKDPEEINMKNIFRNSLVSFVKNGIPKTGYIDWPVVYPTEDPKDIQYLKYLPKPEIGKGYYHEAHEFWTNLKKNVEFDLIEFRKSSVQRDEL</sequence>
<dbReference type="InterPro" id="IPR029058">
    <property type="entry name" value="AB_hydrolase_fold"/>
</dbReference>
<dbReference type="GO" id="GO:0017128">
    <property type="term" value="F:phospholipid scramblase activity"/>
    <property type="evidence" value="ECO:0007669"/>
    <property type="project" value="InterPro"/>
</dbReference>
<evidence type="ECO:0000256" key="2">
    <source>
        <dbReference type="ARBA" id="ARBA00005964"/>
    </source>
</evidence>
<dbReference type="Gene3D" id="3.40.50.1820">
    <property type="entry name" value="alpha/beta hydrolase"/>
    <property type="match status" value="1"/>
</dbReference>
<evidence type="ECO:0000313" key="6">
    <source>
        <dbReference type="EMBL" id="PAV73242.1"/>
    </source>
</evidence>
<dbReference type="OrthoDB" id="5854651at2759"/>
<accession>A0A2A2KHA7</accession>
<proteinExistence type="inferred from homology"/>
<dbReference type="Pfam" id="PF03803">
    <property type="entry name" value="Scramblase"/>
    <property type="match status" value="1"/>
</dbReference>
<organism evidence="6 7">
    <name type="scientific">Diploscapter pachys</name>
    <dbReference type="NCBI Taxonomy" id="2018661"/>
    <lineage>
        <taxon>Eukaryota</taxon>
        <taxon>Metazoa</taxon>
        <taxon>Ecdysozoa</taxon>
        <taxon>Nematoda</taxon>
        <taxon>Chromadorea</taxon>
        <taxon>Rhabditida</taxon>
        <taxon>Rhabditina</taxon>
        <taxon>Rhabditomorpha</taxon>
        <taxon>Rhabditoidea</taxon>
        <taxon>Rhabditidae</taxon>
        <taxon>Diploscapter</taxon>
    </lineage>
</organism>
<protein>
    <recommendedName>
        <fullName evidence="5">Carboxylesterase type B domain-containing protein</fullName>
    </recommendedName>
</protein>
<dbReference type="InterPro" id="IPR025659">
    <property type="entry name" value="Tubby-like_C"/>
</dbReference>
<reference evidence="6 7" key="1">
    <citation type="journal article" date="2017" name="Curr. Biol.">
        <title>Genome architecture and evolution of a unichromosomal asexual nematode.</title>
        <authorList>
            <person name="Fradin H."/>
            <person name="Zegar C."/>
            <person name="Gutwein M."/>
            <person name="Lucas J."/>
            <person name="Kovtun M."/>
            <person name="Corcoran D."/>
            <person name="Baugh L.R."/>
            <person name="Kiontke K."/>
            <person name="Gunsalus K."/>
            <person name="Fitch D.H."/>
            <person name="Piano F."/>
        </authorList>
    </citation>
    <scope>NUCLEOTIDE SEQUENCE [LARGE SCALE GENOMIC DNA]</scope>
    <source>
        <strain evidence="6">PF1309</strain>
    </source>
</reference>
<keyword evidence="3" id="KW-0719">Serine esterase</keyword>
<keyword evidence="7" id="KW-1185">Reference proteome</keyword>
<dbReference type="InterPro" id="IPR005552">
    <property type="entry name" value="Scramblase"/>
</dbReference>
<dbReference type="Proteomes" id="UP000218231">
    <property type="component" value="Unassembled WGS sequence"/>
</dbReference>
<dbReference type="SUPFAM" id="SSF53474">
    <property type="entry name" value="alpha/beta-Hydrolases"/>
    <property type="match status" value="1"/>
</dbReference>
<evidence type="ECO:0000256" key="1">
    <source>
        <dbReference type="ARBA" id="ARBA00005350"/>
    </source>
</evidence>
<comment type="similarity">
    <text evidence="2">Belongs to the type-B carboxylesterase/lipase family.</text>
</comment>
<dbReference type="InterPro" id="IPR019826">
    <property type="entry name" value="Carboxylesterase_B_AS"/>
</dbReference>
<dbReference type="InterPro" id="IPR002018">
    <property type="entry name" value="CarbesteraseB"/>
</dbReference>
<name>A0A2A2KHA7_9BILA</name>
<dbReference type="EMBL" id="LIAE01008638">
    <property type="protein sequence ID" value="PAV73242.1"/>
    <property type="molecule type" value="Genomic_DNA"/>
</dbReference>
<evidence type="ECO:0000256" key="4">
    <source>
        <dbReference type="ARBA" id="ARBA00022801"/>
    </source>
</evidence>
<comment type="caution">
    <text evidence="6">The sequence shown here is derived from an EMBL/GenBank/DDBJ whole genome shotgun (WGS) entry which is preliminary data.</text>
</comment>
<dbReference type="PANTHER" id="PTHR11559">
    <property type="entry name" value="CARBOXYLESTERASE"/>
    <property type="match status" value="1"/>
</dbReference>
<keyword evidence="4" id="KW-0378">Hydrolase</keyword>
<evidence type="ECO:0000313" key="7">
    <source>
        <dbReference type="Proteomes" id="UP000218231"/>
    </source>
</evidence>
<evidence type="ECO:0000259" key="5">
    <source>
        <dbReference type="Pfam" id="PF00135"/>
    </source>
</evidence>
<dbReference type="PROSITE" id="PS00941">
    <property type="entry name" value="CARBOXYLESTERASE_B_2"/>
    <property type="match status" value="1"/>
</dbReference>
<comment type="similarity">
    <text evidence="1">Belongs to the phospholipid scramblase family.</text>
</comment>
<dbReference type="InterPro" id="IPR019819">
    <property type="entry name" value="Carboxylesterase_B_CS"/>
</dbReference>
<gene>
    <name evidence="6" type="ORF">WR25_14325</name>
</gene>
<evidence type="ECO:0000256" key="3">
    <source>
        <dbReference type="ARBA" id="ARBA00022487"/>
    </source>
</evidence>
<dbReference type="InterPro" id="IPR050309">
    <property type="entry name" value="Type-B_Carboxylest/Lipase"/>
</dbReference>
<dbReference type="GO" id="GO:0052689">
    <property type="term" value="F:carboxylic ester hydrolase activity"/>
    <property type="evidence" value="ECO:0007669"/>
    <property type="project" value="UniProtKB-KW"/>
</dbReference>
<dbReference type="AlphaFoldDB" id="A0A2A2KHA7"/>
<feature type="domain" description="Carboxylesterase type B" evidence="5">
    <location>
        <begin position="241"/>
        <end position="693"/>
    </location>
</feature>
<dbReference type="PROSITE" id="PS00122">
    <property type="entry name" value="CARBOXYLESTERASE_B_1"/>
    <property type="match status" value="1"/>
</dbReference>